<reference evidence="2 3" key="1">
    <citation type="submission" date="2014-04" db="EMBL/GenBank/DDBJ databases">
        <authorList>
            <consortium name="DOE Joint Genome Institute"/>
            <person name="Kuo A."/>
            <person name="Girlanda M."/>
            <person name="Perotto S."/>
            <person name="Kohler A."/>
            <person name="Nagy L.G."/>
            <person name="Floudas D."/>
            <person name="Copeland A."/>
            <person name="Barry K.W."/>
            <person name="Cichocki N."/>
            <person name="Veneault-Fourrey C."/>
            <person name="LaButti K."/>
            <person name="Lindquist E.A."/>
            <person name="Lipzen A."/>
            <person name="Lundell T."/>
            <person name="Morin E."/>
            <person name="Murat C."/>
            <person name="Sun H."/>
            <person name="Tunlid A."/>
            <person name="Henrissat B."/>
            <person name="Grigoriev I.V."/>
            <person name="Hibbett D.S."/>
            <person name="Martin F."/>
            <person name="Nordberg H.P."/>
            <person name="Cantor M.N."/>
            <person name="Hua S.X."/>
        </authorList>
    </citation>
    <scope>NUCLEOTIDE SEQUENCE [LARGE SCALE GENOMIC DNA]</scope>
    <source>
        <strain evidence="2 3">MUT 4182</strain>
    </source>
</reference>
<evidence type="ECO:0000313" key="3">
    <source>
        <dbReference type="Proteomes" id="UP000054248"/>
    </source>
</evidence>
<feature type="compositionally biased region" description="Acidic residues" evidence="1">
    <location>
        <begin position="7"/>
        <end position="20"/>
    </location>
</feature>
<feature type="compositionally biased region" description="Basic residues" evidence="1">
    <location>
        <begin position="24"/>
        <end position="33"/>
    </location>
</feature>
<keyword evidence="3" id="KW-1185">Reference proteome</keyword>
<sequence>MQKAYEYDDEDEDEEDDEDDTGKSRKGKGKKPKIPMSSAAQSRLENIAEILKYWNRGYLEDFMKGLAYRGDKGLPTKKLTKAIVLERRAKRGCRLIEEEDFANQLDREFSGHDWDSE</sequence>
<proteinExistence type="predicted"/>
<dbReference type="OrthoDB" id="3247417at2759"/>
<name>A0A0C3KDN4_9AGAM</name>
<dbReference type="AlphaFoldDB" id="A0A0C3KDN4"/>
<dbReference type="HOGENOM" id="CLU_2086559_0_0_1"/>
<accession>A0A0C3KDN4</accession>
<reference evidence="3" key="2">
    <citation type="submission" date="2015-01" db="EMBL/GenBank/DDBJ databases">
        <title>Evolutionary Origins and Diversification of the Mycorrhizal Mutualists.</title>
        <authorList>
            <consortium name="DOE Joint Genome Institute"/>
            <consortium name="Mycorrhizal Genomics Consortium"/>
            <person name="Kohler A."/>
            <person name="Kuo A."/>
            <person name="Nagy L.G."/>
            <person name="Floudas D."/>
            <person name="Copeland A."/>
            <person name="Barry K.W."/>
            <person name="Cichocki N."/>
            <person name="Veneault-Fourrey C."/>
            <person name="LaButti K."/>
            <person name="Lindquist E.A."/>
            <person name="Lipzen A."/>
            <person name="Lundell T."/>
            <person name="Morin E."/>
            <person name="Murat C."/>
            <person name="Riley R."/>
            <person name="Ohm R."/>
            <person name="Sun H."/>
            <person name="Tunlid A."/>
            <person name="Henrissat B."/>
            <person name="Grigoriev I.V."/>
            <person name="Hibbett D.S."/>
            <person name="Martin F."/>
        </authorList>
    </citation>
    <scope>NUCLEOTIDE SEQUENCE [LARGE SCALE GENOMIC DNA]</scope>
    <source>
        <strain evidence="3">MUT 4182</strain>
    </source>
</reference>
<dbReference type="EMBL" id="KN823215">
    <property type="protein sequence ID" value="KIO19553.1"/>
    <property type="molecule type" value="Genomic_DNA"/>
</dbReference>
<protein>
    <submittedName>
        <fullName evidence="2">Uncharacterized protein</fullName>
    </submittedName>
</protein>
<gene>
    <name evidence="2" type="ORF">M407DRAFT_11331</name>
</gene>
<dbReference type="Proteomes" id="UP000054248">
    <property type="component" value="Unassembled WGS sequence"/>
</dbReference>
<evidence type="ECO:0000313" key="2">
    <source>
        <dbReference type="EMBL" id="KIO19553.1"/>
    </source>
</evidence>
<feature type="region of interest" description="Disordered" evidence="1">
    <location>
        <begin position="1"/>
        <end position="41"/>
    </location>
</feature>
<organism evidence="2 3">
    <name type="scientific">Tulasnella calospora MUT 4182</name>
    <dbReference type="NCBI Taxonomy" id="1051891"/>
    <lineage>
        <taxon>Eukaryota</taxon>
        <taxon>Fungi</taxon>
        <taxon>Dikarya</taxon>
        <taxon>Basidiomycota</taxon>
        <taxon>Agaricomycotina</taxon>
        <taxon>Agaricomycetes</taxon>
        <taxon>Cantharellales</taxon>
        <taxon>Tulasnellaceae</taxon>
        <taxon>Tulasnella</taxon>
    </lineage>
</organism>
<evidence type="ECO:0000256" key="1">
    <source>
        <dbReference type="SAM" id="MobiDB-lite"/>
    </source>
</evidence>